<dbReference type="FunFam" id="3.30.342.10:FF:000014">
    <property type="entry name" value="DNA polymerase"/>
    <property type="match status" value="1"/>
</dbReference>
<dbReference type="Pfam" id="PF00136">
    <property type="entry name" value="DNA_pol_B"/>
    <property type="match status" value="1"/>
</dbReference>
<dbReference type="PROSITE" id="PS00116">
    <property type="entry name" value="DNA_POLYMERASE_B"/>
    <property type="match status" value="1"/>
</dbReference>
<dbReference type="InterPro" id="IPR056435">
    <property type="entry name" value="DPOD/Z_N"/>
</dbReference>
<comment type="catalytic activity">
    <reaction evidence="6">
        <text>DNA(n) + a 2'-deoxyribonucleoside 5'-triphosphate = DNA(n+1) + diphosphate</text>
        <dbReference type="Rhea" id="RHEA:22508"/>
        <dbReference type="Rhea" id="RHEA-COMP:17339"/>
        <dbReference type="Rhea" id="RHEA-COMP:17340"/>
        <dbReference type="ChEBI" id="CHEBI:33019"/>
        <dbReference type="ChEBI" id="CHEBI:61560"/>
        <dbReference type="ChEBI" id="CHEBI:173112"/>
        <dbReference type="EC" id="2.7.7.7"/>
    </reaction>
</comment>
<dbReference type="Pfam" id="PF24055">
    <property type="entry name" value="POL3_N"/>
    <property type="match status" value="1"/>
</dbReference>
<dbReference type="InterPro" id="IPR017964">
    <property type="entry name" value="DNA-dir_DNA_pol_B_CS"/>
</dbReference>
<dbReference type="EC" id="2.7.7.7" evidence="1"/>
<feature type="compositionally biased region" description="Polar residues" evidence="7">
    <location>
        <begin position="592"/>
        <end position="607"/>
    </location>
</feature>
<evidence type="ECO:0000256" key="4">
    <source>
        <dbReference type="ARBA" id="ARBA00022723"/>
    </source>
</evidence>
<evidence type="ECO:0000256" key="7">
    <source>
        <dbReference type="SAM" id="MobiDB-lite"/>
    </source>
</evidence>
<evidence type="ECO:0000313" key="13">
    <source>
        <dbReference type="Proteomes" id="UP000315295"/>
    </source>
</evidence>
<dbReference type="Gene3D" id="1.10.132.60">
    <property type="entry name" value="DNA polymerase family B, C-terminal domain"/>
    <property type="match status" value="1"/>
</dbReference>
<sequence length="1436" mass="159565">MAASDAFSVRIVSVDYYMAPPIPGLDISYSSFQGGKVNEVPVIRIFGATPAGQKTCLHIHRALPYLYVPCADIPIQLHQKGDSYTHDVALAIEKALKLKGNAGSKRQHVHGCSLVQARKLYGYHSSEELFVKIYLYPNLFSMDEYTIEHLNKKLSYYPHDVSRAASLLLGSSVFDKCLQPHESHIPFILQFMVDYNLYGMGHLHVSKIKFRYPIPDIFVHRRSVYNGQPSQDIDKTTCMSADFQADIRGHLSLGSPVWISSTIPVDWTWNSPGEFEGSSDPDINSIKRQSICELEGDSTVDEVLNQQLKMYTSLSQTCSDVKMVQSLIPILEECERTGIHEAAIPPDPAKPLAEEALKTLSVGLEFDNKLIKAHSEAESSLCRTQLSKDVRSVEQMASRQDEGNFAGPQTDNLIDGEIIGSLPTQDSTKDSVPNAKLSLNKELPLSQVIPTVNMKESYVFSQVADSEALGLLRWLATSQATDDINSDDELVCETILSPLLPATTIDNVLNKANMDYETESQKECQDILDSVGDMIDFERLQERASYPSDRKNSSKSSSEYVIPQVDGCGDDDFSTPCNGSVGSFSEIEGTSEFRTSSHQVQDASSSFNHKHKRKKLWGSLPLSETSKMKTEGEHASLHIETKDPSGTSSSENEVGKHAGAGTCDAKDSSMLARCSVRDLMRRKRSYRVEPPESSGREENEDTLLCAKRLDFRVSGADELDRKPHESSNFRLSLGDQQSGSYKAYKYDAKPTNPGCSLYGKLPLCSSNDNILHASTLDGKLDSNVLIGEEVGAGAMAQFRNSLITCPSQVPSVNKRMHTWSAEHEVADGDGYVESGFESLSSNGGVYEMSFENPMGANATTVSAVLNNERSGVQKLGRDSVSSGLRHSPSEVIYPDDEDLIGMTFHKKPPVPDWKDRASKDALSLYDEIIADQPMFSIQGRATDDYFPFFVGDFPDEKEIQNKCVRSESSSHEESVMGVPTHYQTDGSFLYLLTPAASPPSAEKIFNARQLALKLISNVTYGYTAAGFSGRMPCAEIADSIVQCGRRTLEKAISYVNAHDKWKAKVIYGDTDSMFVLLKGRTLEDSFKIGREIASEISAMNPHPVALKMEKVYSPCFLLTKKRYVGYSYESPEQIEPIFDAKGIETVRRDTCAAVAKTMEQSLRLFFEHQDMYEVKTYLQRQWKRIISGRVSLQDFVFAKEVRLGTYRASSISSLPPAAVVATKAMKTDPRAEPRYAERIPYVVIHGEPGARLVDMVVDPLNLLAIDSPYRLNDLYYIHKQIIPALQRVFGLLGADLNEWFSDMPRPAREAFGKRAFYASNPHRTRIDYYYLSRHCILCGELVQGSAHLCNQCSENKSCAAVAVIGRTSKLEREMQQLAAICRHCGGGDWVIDSGIKCTSLGCSVFYERRKVQKELQGLASVAAETGFYPKCMVEWF</sequence>
<dbReference type="InterPro" id="IPR023211">
    <property type="entry name" value="DNA_pol_palm_dom_sf"/>
</dbReference>
<evidence type="ECO:0000256" key="5">
    <source>
        <dbReference type="ARBA" id="ARBA00022932"/>
    </source>
</evidence>
<dbReference type="GO" id="GO:0042276">
    <property type="term" value="P:error-prone translesion synthesis"/>
    <property type="evidence" value="ECO:0007669"/>
    <property type="project" value="TreeGrafter"/>
</dbReference>
<gene>
    <name evidence="12" type="ORF">C1H46_034658</name>
</gene>
<reference evidence="12 13" key="1">
    <citation type="journal article" date="2019" name="G3 (Bethesda)">
        <title>Sequencing of a Wild Apple (Malus baccata) Genome Unravels the Differences Between Cultivated and Wild Apple Species Regarding Disease Resistance and Cold Tolerance.</title>
        <authorList>
            <person name="Chen X."/>
        </authorList>
    </citation>
    <scope>NUCLEOTIDE SEQUENCE [LARGE SCALE GENOMIC DNA]</scope>
    <source>
        <strain evidence="13">cv. Shandingzi</strain>
        <tissue evidence="12">Leaves</tissue>
    </source>
</reference>
<dbReference type="GO" id="GO:0016035">
    <property type="term" value="C:zeta DNA polymerase complex"/>
    <property type="evidence" value="ECO:0007669"/>
    <property type="project" value="InterPro"/>
</dbReference>
<proteinExistence type="predicted"/>
<evidence type="ECO:0000256" key="1">
    <source>
        <dbReference type="ARBA" id="ARBA00012417"/>
    </source>
</evidence>
<dbReference type="GO" id="GO:0003677">
    <property type="term" value="F:DNA binding"/>
    <property type="evidence" value="ECO:0007669"/>
    <property type="project" value="InterPro"/>
</dbReference>
<keyword evidence="4" id="KW-0479">Metal-binding</keyword>
<keyword evidence="2" id="KW-0808">Transferase</keyword>
<dbReference type="SUPFAM" id="SSF56672">
    <property type="entry name" value="DNA/RNA polymerases"/>
    <property type="match status" value="1"/>
</dbReference>
<comment type="caution">
    <text evidence="12">The sequence shown here is derived from an EMBL/GenBank/DDBJ whole genome shotgun (WGS) entry which is preliminary data.</text>
</comment>
<dbReference type="Proteomes" id="UP000315295">
    <property type="component" value="Unassembled WGS sequence"/>
</dbReference>
<dbReference type="InterPro" id="IPR012337">
    <property type="entry name" value="RNaseH-like_sf"/>
</dbReference>
<dbReference type="Gene3D" id="3.30.342.10">
    <property type="entry name" value="DNA Polymerase, chain B, domain 1"/>
    <property type="match status" value="2"/>
</dbReference>
<evidence type="ECO:0000259" key="9">
    <source>
        <dbReference type="Pfam" id="PF14260"/>
    </source>
</evidence>
<evidence type="ECO:0000259" key="8">
    <source>
        <dbReference type="Pfam" id="PF00136"/>
    </source>
</evidence>
<dbReference type="FunFam" id="1.10.132.60:FF:000007">
    <property type="entry name" value="DNA polymerase"/>
    <property type="match status" value="1"/>
</dbReference>
<dbReference type="Pfam" id="PF24065">
    <property type="entry name" value="REV3_N"/>
    <property type="match status" value="1"/>
</dbReference>
<feature type="domain" description="DNA polymerase zeta catalytic subunit N-terminal" evidence="11">
    <location>
        <begin position="7"/>
        <end position="60"/>
    </location>
</feature>
<protein>
    <recommendedName>
        <fullName evidence="1">DNA-directed DNA polymerase</fullName>
        <ecNumber evidence="1">2.7.7.7</ecNumber>
    </recommendedName>
</protein>
<dbReference type="GO" id="GO:0000166">
    <property type="term" value="F:nucleotide binding"/>
    <property type="evidence" value="ECO:0007669"/>
    <property type="project" value="InterPro"/>
</dbReference>
<dbReference type="EMBL" id="VIEB01000840">
    <property type="protein sequence ID" value="TQD79795.1"/>
    <property type="molecule type" value="Genomic_DNA"/>
</dbReference>
<dbReference type="InterPro" id="IPR025687">
    <property type="entry name" value="Znf-C4pol"/>
</dbReference>
<dbReference type="InterPro" id="IPR006134">
    <property type="entry name" value="DNA-dir_DNA_pol_B_multi_dom"/>
</dbReference>
<dbReference type="InterPro" id="IPR042087">
    <property type="entry name" value="DNA_pol_B_thumb"/>
</dbReference>
<dbReference type="GO" id="GO:0003887">
    <property type="term" value="F:DNA-directed DNA polymerase activity"/>
    <property type="evidence" value="ECO:0007669"/>
    <property type="project" value="UniProtKB-KW"/>
</dbReference>
<keyword evidence="5" id="KW-0239">DNA-directed DNA polymerase</keyword>
<feature type="compositionally biased region" description="Basic and acidic residues" evidence="7">
    <location>
        <begin position="626"/>
        <end position="643"/>
    </location>
</feature>
<dbReference type="Pfam" id="PF14260">
    <property type="entry name" value="zf-C4pol"/>
    <property type="match status" value="1"/>
</dbReference>
<evidence type="ECO:0000259" key="11">
    <source>
        <dbReference type="Pfam" id="PF24065"/>
    </source>
</evidence>
<evidence type="ECO:0000256" key="6">
    <source>
        <dbReference type="ARBA" id="ARBA00049244"/>
    </source>
</evidence>
<organism evidence="12 13">
    <name type="scientific">Malus baccata</name>
    <name type="common">Siberian crab apple</name>
    <name type="synonym">Pyrus baccata</name>
    <dbReference type="NCBI Taxonomy" id="106549"/>
    <lineage>
        <taxon>Eukaryota</taxon>
        <taxon>Viridiplantae</taxon>
        <taxon>Streptophyta</taxon>
        <taxon>Embryophyta</taxon>
        <taxon>Tracheophyta</taxon>
        <taxon>Spermatophyta</taxon>
        <taxon>Magnoliopsida</taxon>
        <taxon>eudicotyledons</taxon>
        <taxon>Gunneridae</taxon>
        <taxon>Pentapetalae</taxon>
        <taxon>rosids</taxon>
        <taxon>fabids</taxon>
        <taxon>Rosales</taxon>
        <taxon>Rosaceae</taxon>
        <taxon>Amygdaloideae</taxon>
        <taxon>Maleae</taxon>
        <taxon>Malus</taxon>
    </lineage>
</organism>
<dbReference type="InterPro" id="IPR043502">
    <property type="entry name" value="DNA/RNA_pol_sf"/>
</dbReference>
<evidence type="ECO:0000313" key="12">
    <source>
        <dbReference type="EMBL" id="TQD79795.1"/>
    </source>
</evidence>
<dbReference type="GO" id="GO:0000724">
    <property type="term" value="P:double-strand break repair via homologous recombination"/>
    <property type="evidence" value="ECO:0007669"/>
    <property type="project" value="TreeGrafter"/>
</dbReference>
<feature type="region of interest" description="Disordered" evidence="7">
    <location>
        <begin position="590"/>
        <end position="662"/>
    </location>
</feature>
<dbReference type="Gene3D" id="3.90.1600.10">
    <property type="entry name" value="Palm domain of DNA polymerase"/>
    <property type="match status" value="1"/>
</dbReference>
<dbReference type="Gene3D" id="1.10.287.690">
    <property type="entry name" value="Helix hairpin bin"/>
    <property type="match status" value="1"/>
</dbReference>
<feature type="domain" description="C4-type zinc-finger of DNA polymerase delta" evidence="9">
    <location>
        <begin position="1335"/>
        <end position="1408"/>
    </location>
</feature>
<keyword evidence="13" id="KW-1185">Reference proteome</keyword>
<dbReference type="GO" id="GO:0005634">
    <property type="term" value="C:nucleus"/>
    <property type="evidence" value="ECO:0007669"/>
    <property type="project" value="TreeGrafter"/>
</dbReference>
<dbReference type="SUPFAM" id="SSF53098">
    <property type="entry name" value="Ribonuclease H-like"/>
    <property type="match status" value="1"/>
</dbReference>
<feature type="domain" description="DNA-directed DNA polymerase family B multifunctional" evidence="8">
    <location>
        <begin position="996"/>
        <end position="1289"/>
    </location>
</feature>
<accession>A0A540KZZ6</accession>
<dbReference type="PANTHER" id="PTHR45812">
    <property type="entry name" value="DNA POLYMERASE ZETA CATALYTIC SUBUNIT"/>
    <property type="match status" value="1"/>
</dbReference>
<name>A0A540KZZ6_MALBA</name>
<evidence type="ECO:0000259" key="10">
    <source>
        <dbReference type="Pfam" id="PF24055"/>
    </source>
</evidence>
<feature type="domain" description="DNA polymerase delta/zeta catalytic subunit N-terminal" evidence="10">
    <location>
        <begin position="62"/>
        <end position="136"/>
    </location>
</feature>
<dbReference type="InterPro" id="IPR030559">
    <property type="entry name" value="PolZ_Rev3"/>
</dbReference>
<dbReference type="InterPro" id="IPR056447">
    <property type="entry name" value="REV3_N"/>
</dbReference>
<dbReference type="STRING" id="106549.A0A540KZZ6"/>
<evidence type="ECO:0000256" key="2">
    <source>
        <dbReference type="ARBA" id="ARBA00022679"/>
    </source>
</evidence>
<evidence type="ECO:0000256" key="3">
    <source>
        <dbReference type="ARBA" id="ARBA00022695"/>
    </source>
</evidence>
<dbReference type="PANTHER" id="PTHR45812:SF1">
    <property type="entry name" value="DNA POLYMERASE ZETA CATALYTIC SUBUNIT"/>
    <property type="match status" value="1"/>
</dbReference>
<keyword evidence="3" id="KW-0548">Nucleotidyltransferase</keyword>